<protein>
    <submittedName>
        <fullName evidence="4">PleD family two-component system response regulator</fullName>
    </submittedName>
</protein>
<reference evidence="5" key="1">
    <citation type="journal article" date="2019" name="Int. J. Syst. Evol. Microbiol.">
        <title>The Global Catalogue of Microorganisms (GCM) 10K type strain sequencing project: providing services to taxonomists for standard genome sequencing and annotation.</title>
        <authorList>
            <consortium name="The Broad Institute Genomics Platform"/>
            <consortium name="The Broad Institute Genome Sequencing Center for Infectious Disease"/>
            <person name="Wu L."/>
            <person name="Ma J."/>
        </authorList>
    </citation>
    <scope>NUCLEOTIDE SEQUENCE [LARGE SCALE GENOMIC DNA]</scope>
    <source>
        <strain evidence="5">CGMCC-1.15741</strain>
    </source>
</reference>
<dbReference type="PANTHER" id="PTHR44591">
    <property type="entry name" value="STRESS RESPONSE REGULATOR PROTEIN 1"/>
    <property type="match status" value="1"/>
</dbReference>
<dbReference type="InterPro" id="IPR001789">
    <property type="entry name" value="Sig_transdc_resp-reg_receiver"/>
</dbReference>
<evidence type="ECO:0000256" key="2">
    <source>
        <dbReference type="PROSITE-ProRule" id="PRU00169"/>
    </source>
</evidence>
<evidence type="ECO:0000313" key="5">
    <source>
        <dbReference type="Proteomes" id="UP001596303"/>
    </source>
</evidence>
<keyword evidence="5" id="KW-1185">Reference proteome</keyword>
<dbReference type="PROSITE" id="PS50110">
    <property type="entry name" value="RESPONSE_REGULATORY"/>
    <property type="match status" value="1"/>
</dbReference>
<feature type="modified residue" description="4-aspartylphosphate" evidence="2">
    <location>
        <position position="200"/>
    </location>
</feature>
<comment type="caution">
    <text evidence="4">The sequence shown here is derived from an EMBL/GenBank/DDBJ whole genome shotgun (WGS) entry which is preliminary data.</text>
</comment>
<accession>A0ABW1S7T7</accession>
<evidence type="ECO:0000313" key="4">
    <source>
        <dbReference type="EMBL" id="MFC6197680.1"/>
    </source>
</evidence>
<dbReference type="SUPFAM" id="SSF52172">
    <property type="entry name" value="CheY-like"/>
    <property type="match status" value="1"/>
</dbReference>
<dbReference type="Gene3D" id="3.40.50.2300">
    <property type="match status" value="1"/>
</dbReference>
<keyword evidence="1 2" id="KW-0597">Phosphoprotein</keyword>
<proteinExistence type="predicted"/>
<organism evidence="4 5">
    <name type="scientific">Ponticaulis profundi</name>
    <dbReference type="NCBI Taxonomy" id="2665222"/>
    <lineage>
        <taxon>Bacteria</taxon>
        <taxon>Pseudomonadati</taxon>
        <taxon>Pseudomonadota</taxon>
        <taxon>Alphaproteobacteria</taxon>
        <taxon>Hyphomonadales</taxon>
        <taxon>Hyphomonadaceae</taxon>
        <taxon>Ponticaulis</taxon>
    </lineage>
</organism>
<dbReference type="PANTHER" id="PTHR44591:SF3">
    <property type="entry name" value="RESPONSE REGULATORY DOMAIN-CONTAINING PROTEIN"/>
    <property type="match status" value="1"/>
</dbReference>
<name>A0ABW1S7T7_9PROT</name>
<feature type="domain" description="Response regulatory" evidence="3">
    <location>
        <begin position="150"/>
        <end position="269"/>
    </location>
</feature>
<dbReference type="InterPro" id="IPR011006">
    <property type="entry name" value="CheY-like_superfamily"/>
</dbReference>
<dbReference type="InterPro" id="IPR050595">
    <property type="entry name" value="Bact_response_regulator"/>
</dbReference>
<dbReference type="EMBL" id="JBHSSW010000005">
    <property type="protein sequence ID" value="MFC6197680.1"/>
    <property type="molecule type" value="Genomic_DNA"/>
</dbReference>
<dbReference type="CDD" id="cd00156">
    <property type="entry name" value="REC"/>
    <property type="match status" value="1"/>
</dbReference>
<gene>
    <name evidence="4" type="ORF">ACFQDM_06295</name>
</gene>
<sequence>MTEFTPSISKVIYRYCEDFDLQLSSLIEFSEDPSRADDLKGFTEQLYSEVHRMGGAAQCMGFRSVGRKFKAVEKELGQLLARKPRNYEAALSRVSEQITAIKELAPTITPDNSKLMQRANAIDDMKVGEVTTVREDAQQEATRRMLSKEVILFADDDAYIRELMRSTFEFHGIENVRLAASGAEVLATIRNHKPTMVITDWIMSPVNGLDLLKNIRKGHTTLDAETPVILYTSVNTPEMVSMAMRAGASKLLKKPVMPQTVLETVLNIVEKKYFAQPKPSPHALAYR</sequence>
<dbReference type="RefSeq" id="WP_377376926.1">
    <property type="nucleotide sequence ID" value="NZ_JBHSSW010000005.1"/>
</dbReference>
<evidence type="ECO:0000259" key="3">
    <source>
        <dbReference type="PROSITE" id="PS50110"/>
    </source>
</evidence>
<dbReference type="Proteomes" id="UP001596303">
    <property type="component" value="Unassembled WGS sequence"/>
</dbReference>
<dbReference type="SMART" id="SM00448">
    <property type="entry name" value="REC"/>
    <property type="match status" value="1"/>
</dbReference>
<evidence type="ECO:0000256" key="1">
    <source>
        <dbReference type="ARBA" id="ARBA00022553"/>
    </source>
</evidence>
<dbReference type="Pfam" id="PF00072">
    <property type="entry name" value="Response_reg"/>
    <property type="match status" value="1"/>
</dbReference>